<dbReference type="HOGENOM" id="CLU_010194_2_6_1"/>
<keyword evidence="3" id="KW-0560">Oxidoreductase</keyword>
<comment type="similarity">
    <text evidence="1">Belongs to the short-chain dehydrogenases/reductases (SDR) family.</text>
</comment>
<dbReference type="AlphaFoldDB" id="R8BXV8"/>
<dbReference type="PRINTS" id="PR00081">
    <property type="entry name" value="GDHRDH"/>
</dbReference>
<name>R8BXV8_PHAM7</name>
<reference evidence="5" key="1">
    <citation type="journal article" date="2013" name="Genome Announc.">
        <title>Draft genome sequence of the ascomycete Phaeoacremonium aleophilum strain UCR-PA7, a causal agent of the esca disease complex in grapevines.</title>
        <authorList>
            <person name="Blanco-Ulate B."/>
            <person name="Rolshausen P."/>
            <person name="Cantu D."/>
        </authorList>
    </citation>
    <scope>NUCLEOTIDE SEQUENCE [LARGE SCALE GENOMIC DNA]</scope>
    <source>
        <strain evidence="5">UCR-PA7</strain>
    </source>
</reference>
<dbReference type="PROSITE" id="PS00061">
    <property type="entry name" value="ADH_SHORT"/>
    <property type="match status" value="1"/>
</dbReference>
<dbReference type="eggNOG" id="KOG1205">
    <property type="taxonomic scope" value="Eukaryota"/>
</dbReference>
<dbReference type="Proteomes" id="UP000014074">
    <property type="component" value="Unassembled WGS sequence"/>
</dbReference>
<dbReference type="Gene3D" id="3.40.50.720">
    <property type="entry name" value="NAD(P)-binding Rossmann-like Domain"/>
    <property type="match status" value="1"/>
</dbReference>
<dbReference type="InterPro" id="IPR002347">
    <property type="entry name" value="SDR_fam"/>
</dbReference>
<dbReference type="SUPFAM" id="SSF51735">
    <property type="entry name" value="NAD(P)-binding Rossmann-fold domains"/>
    <property type="match status" value="1"/>
</dbReference>
<evidence type="ECO:0000313" key="4">
    <source>
        <dbReference type="EMBL" id="EOO04177.1"/>
    </source>
</evidence>
<accession>R8BXV8</accession>
<evidence type="ECO:0000256" key="2">
    <source>
        <dbReference type="ARBA" id="ARBA00022857"/>
    </source>
</evidence>
<dbReference type="RefSeq" id="XP_007911063.1">
    <property type="nucleotide sequence ID" value="XM_007912872.1"/>
</dbReference>
<proteinExistence type="inferred from homology"/>
<dbReference type="OrthoDB" id="37659at2759"/>
<evidence type="ECO:0000256" key="3">
    <source>
        <dbReference type="ARBA" id="ARBA00023002"/>
    </source>
</evidence>
<dbReference type="Pfam" id="PF00106">
    <property type="entry name" value="adh_short"/>
    <property type="match status" value="1"/>
</dbReference>
<dbReference type="EMBL" id="KB932793">
    <property type="protein sequence ID" value="EOO04177.1"/>
    <property type="molecule type" value="Genomic_DNA"/>
</dbReference>
<sequence length="276" mass="29983">MLLYPGGTARTVLITGATAGIGQALAERMIENGIFVIAVGRRKDRLEALLAKYGTDKIAIEPFDVSDVEAIPTWAKEVTTKYPDLSSIFLNAGIQRTIDFTHPEAISLDRVNTELTTNYTSPLHTLVAFLPHLTSLEPRPASIVLVSSGLALIPIPRCANYCATKAAMHSLAWTLRSQLSAPSSPETQHIRIIEIIPPAVQTELHTQQPDLAAAGQGPIGMPLQEFLEETWSALEKGDEDEILVGPNRERWGTVENEKKAGFKMVEGIARKGTVAP</sequence>
<protein>
    <submittedName>
        <fullName evidence="4">Putative short-chain dehydrogenase oxidoreductase protein</fullName>
    </submittedName>
</protein>
<organism evidence="4 5">
    <name type="scientific">Phaeoacremonium minimum (strain UCR-PA7)</name>
    <name type="common">Esca disease fungus</name>
    <name type="synonym">Togninia minima</name>
    <dbReference type="NCBI Taxonomy" id="1286976"/>
    <lineage>
        <taxon>Eukaryota</taxon>
        <taxon>Fungi</taxon>
        <taxon>Dikarya</taxon>
        <taxon>Ascomycota</taxon>
        <taxon>Pezizomycotina</taxon>
        <taxon>Sordariomycetes</taxon>
        <taxon>Sordariomycetidae</taxon>
        <taxon>Togniniales</taxon>
        <taxon>Togniniaceae</taxon>
        <taxon>Phaeoacremonium</taxon>
    </lineage>
</organism>
<dbReference type="InterPro" id="IPR036291">
    <property type="entry name" value="NAD(P)-bd_dom_sf"/>
</dbReference>
<dbReference type="GeneID" id="19323030"/>
<keyword evidence="2" id="KW-0521">NADP</keyword>
<dbReference type="PANTHER" id="PTHR43669">
    <property type="entry name" value="5-KETO-D-GLUCONATE 5-REDUCTASE"/>
    <property type="match status" value="1"/>
</dbReference>
<evidence type="ECO:0000256" key="1">
    <source>
        <dbReference type="ARBA" id="ARBA00006484"/>
    </source>
</evidence>
<dbReference type="GO" id="GO:0016491">
    <property type="term" value="F:oxidoreductase activity"/>
    <property type="evidence" value="ECO:0007669"/>
    <property type="project" value="UniProtKB-KW"/>
</dbReference>
<dbReference type="InterPro" id="IPR020904">
    <property type="entry name" value="Sc_DH/Rdtase_CS"/>
</dbReference>
<evidence type="ECO:0000313" key="5">
    <source>
        <dbReference type="Proteomes" id="UP000014074"/>
    </source>
</evidence>
<gene>
    <name evidence="4" type="ORF">UCRPA7_275</name>
</gene>
<dbReference type="PANTHER" id="PTHR43669:SF11">
    <property type="entry name" value="SHORT-CHAIN DEHYDROGENASE_OXIDOREDUCTASE"/>
    <property type="match status" value="1"/>
</dbReference>
<dbReference type="KEGG" id="tmn:UCRPA7_275"/>
<keyword evidence="5" id="KW-1185">Reference proteome</keyword>